<dbReference type="Proteomes" id="UP000266673">
    <property type="component" value="Unassembled WGS sequence"/>
</dbReference>
<evidence type="ECO:0000313" key="1">
    <source>
        <dbReference type="EMBL" id="RIB11146.1"/>
    </source>
</evidence>
<reference evidence="1 2" key="1">
    <citation type="submission" date="2018-06" db="EMBL/GenBank/DDBJ databases">
        <title>Comparative genomics reveals the genomic features of Rhizophagus irregularis, R. cerebriforme, R. diaphanum and Gigaspora rosea, and their symbiotic lifestyle signature.</title>
        <authorList>
            <person name="Morin E."/>
            <person name="San Clemente H."/>
            <person name="Chen E.C.H."/>
            <person name="De La Providencia I."/>
            <person name="Hainaut M."/>
            <person name="Kuo A."/>
            <person name="Kohler A."/>
            <person name="Murat C."/>
            <person name="Tang N."/>
            <person name="Roy S."/>
            <person name="Loubradou J."/>
            <person name="Henrissat B."/>
            <person name="Grigoriev I.V."/>
            <person name="Corradi N."/>
            <person name="Roux C."/>
            <person name="Martin F.M."/>
        </authorList>
    </citation>
    <scope>NUCLEOTIDE SEQUENCE [LARGE SCALE GENOMIC DNA]</scope>
    <source>
        <strain evidence="1 2">DAOM 194757</strain>
    </source>
</reference>
<evidence type="ECO:0000313" key="2">
    <source>
        <dbReference type="Proteomes" id="UP000266673"/>
    </source>
</evidence>
<comment type="caution">
    <text evidence="1">The sequence shown here is derived from an EMBL/GenBank/DDBJ whole genome shotgun (WGS) entry which is preliminary data.</text>
</comment>
<organism evidence="1 2">
    <name type="scientific">Gigaspora rosea</name>
    <dbReference type="NCBI Taxonomy" id="44941"/>
    <lineage>
        <taxon>Eukaryota</taxon>
        <taxon>Fungi</taxon>
        <taxon>Fungi incertae sedis</taxon>
        <taxon>Mucoromycota</taxon>
        <taxon>Glomeromycotina</taxon>
        <taxon>Glomeromycetes</taxon>
        <taxon>Diversisporales</taxon>
        <taxon>Gigasporaceae</taxon>
        <taxon>Gigaspora</taxon>
    </lineage>
</organism>
<dbReference type="EMBL" id="QKWP01001168">
    <property type="protein sequence ID" value="RIB11146.1"/>
    <property type="molecule type" value="Genomic_DNA"/>
</dbReference>
<protein>
    <submittedName>
        <fullName evidence="1">Uncharacterized protein</fullName>
    </submittedName>
</protein>
<name>A0A397UVB4_9GLOM</name>
<dbReference type="AlphaFoldDB" id="A0A397UVB4"/>
<accession>A0A397UVB4</accession>
<proteinExistence type="predicted"/>
<keyword evidence="2" id="KW-1185">Reference proteome</keyword>
<gene>
    <name evidence="1" type="ORF">C2G38_2104341</name>
</gene>
<sequence length="78" mass="9370">MLIMCVISSTYAYVLRVLEKTHSLLYFLNAKFESTSRKMFVLAANISYYFYAYCTVHTHYCNIFNFLQNKRYYMCLSL</sequence>